<organism evidence="3 4">
    <name type="scientific">Clostridium innocuum</name>
    <dbReference type="NCBI Taxonomy" id="1522"/>
    <lineage>
        <taxon>Bacteria</taxon>
        <taxon>Bacillati</taxon>
        <taxon>Bacillota</taxon>
        <taxon>Clostridia</taxon>
        <taxon>Eubacteriales</taxon>
        <taxon>Clostridiaceae</taxon>
        <taxon>Clostridium</taxon>
    </lineage>
</organism>
<evidence type="ECO:0000256" key="1">
    <source>
        <dbReference type="ARBA" id="ARBA00023125"/>
    </source>
</evidence>
<dbReference type="SMART" id="SM00530">
    <property type="entry name" value="HTH_XRE"/>
    <property type="match status" value="1"/>
</dbReference>
<dbReference type="CDD" id="cd00093">
    <property type="entry name" value="HTH_XRE"/>
    <property type="match status" value="1"/>
</dbReference>
<gene>
    <name evidence="3" type="ORF">CIAN88_20940</name>
</gene>
<protein>
    <recommendedName>
        <fullName evidence="2">HTH cro/C1-type domain-containing protein</fullName>
    </recommendedName>
</protein>
<evidence type="ECO:0000259" key="2">
    <source>
        <dbReference type="PROSITE" id="PS50943"/>
    </source>
</evidence>
<proteinExistence type="predicted"/>
<keyword evidence="1" id="KW-0238">DNA-binding</keyword>
<dbReference type="SUPFAM" id="SSF47413">
    <property type="entry name" value="lambda repressor-like DNA-binding domains"/>
    <property type="match status" value="1"/>
</dbReference>
<dbReference type="EMBL" id="JQIF01000113">
    <property type="protein sequence ID" value="KGJ51431.1"/>
    <property type="molecule type" value="Genomic_DNA"/>
</dbReference>
<feature type="domain" description="HTH cro/C1-type" evidence="2">
    <location>
        <begin position="12"/>
        <end position="66"/>
    </location>
</feature>
<dbReference type="InterPro" id="IPR001387">
    <property type="entry name" value="Cro/C1-type_HTH"/>
</dbReference>
<dbReference type="PROSITE" id="PS50943">
    <property type="entry name" value="HTH_CROC1"/>
    <property type="match status" value="1"/>
</dbReference>
<dbReference type="GO" id="GO:0003677">
    <property type="term" value="F:DNA binding"/>
    <property type="evidence" value="ECO:0007669"/>
    <property type="project" value="UniProtKB-KW"/>
</dbReference>
<dbReference type="Proteomes" id="UP000030008">
    <property type="component" value="Unassembled WGS sequence"/>
</dbReference>
<name>A0A099I1L3_CLOIN</name>
<evidence type="ECO:0000313" key="3">
    <source>
        <dbReference type="EMBL" id="KGJ51431.1"/>
    </source>
</evidence>
<sequence length="95" mass="10912">MYYDPKECGKRIKELRNLHQLTQNQLSERLNISLSMMSKLEQGTKSISVDLAIEAAEYFHVSLDYLLLGKGMRTDELQKKLLQAEALIRDVATLI</sequence>
<dbReference type="RefSeq" id="WP_044907957.1">
    <property type="nucleotide sequence ID" value="NZ_JQIF01000113.1"/>
</dbReference>
<reference evidence="3 4" key="1">
    <citation type="submission" date="2014-08" db="EMBL/GenBank/DDBJ databases">
        <title>Clostridium innocuum, an unnegligible vancomycin-resistant pathogen causing extra-intestinal infections.</title>
        <authorList>
            <person name="Feng Y."/>
            <person name="Chiu C.-H."/>
        </authorList>
    </citation>
    <scope>NUCLEOTIDE SEQUENCE [LARGE SCALE GENOMIC DNA]</scope>
    <source>
        <strain evidence="3 4">AN88</strain>
    </source>
</reference>
<dbReference type="InterPro" id="IPR010982">
    <property type="entry name" value="Lambda_DNA-bd_dom_sf"/>
</dbReference>
<dbReference type="Pfam" id="PF01381">
    <property type="entry name" value="HTH_3"/>
    <property type="match status" value="1"/>
</dbReference>
<dbReference type="AlphaFoldDB" id="A0A099I1L3"/>
<dbReference type="PANTHER" id="PTHR46558">
    <property type="entry name" value="TRACRIPTIONAL REGULATORY PROTEIN-RELATED-RELATED"/>
    <property type="match status" value="1"/>
</dbReference>
<comment type="caution">
    <text evidence="3">The sequence shown here is derived from an EMBL/GenBank/DDBJ whole genome shotgun (WGS) entry which is preliminary data.</text>
</comment>
<dbReference type="Gene3D" id="1.10.260.40">
    <property type="entry name" value="lambda repressor-like DNA-binding domains"/>
    <property type="match status" value="1"/>
</dbReference>
<accession>A0A099I1L3</accession>
<evidence type="ECO:0000313" key="4">
    <source>
        <dbReference type="Proteomes" id="UP000030008"/>
    </source>
</evidence>
<dbReference type="PANTHER" id="PTHR46558:SF11">
    <property type="entry name" value="HTH-TYPE TRANSCRIPTIONAL REGULATOR XRE"/>
    <property type="match status" value="1"/>
</dbReference>